<dbReference type="Proteomes" id="UP001562354">
    <property type="component" value="Unassembled WGS sequence"/>
</dbReference>
<evidence type="ECO:0000256" key="1">
    <source>
        <dbReference type="SAM" id="MobiDB-lite"/>
    </source>
</evidence>
<proteinExistence type="predicted"/>
<dbReference type="RefSeq" id="XP_069203239.1">
    <property type="nucleotide sequence ID" value="XM_069345413.1"/>
</dbReference>
<protein>
    <submittedName>
        <fullName evidence="3">Uncharacterized protein</fullName>
    </submittedName>
</protein>
<keyword evidence="2" id="KW-0732">Signal</keyword>
<reference evidence="3 4" key="1">
    <citation type="submission" date="2024-07" db="EMBL/GenBank/DDBJ databases">
        <title>Draft sequence of the Neodothiora populina.</title>
        <authorList>
            <person name="Drown D.D."/>
            <person name="Schuette U.S."/>
            <person name="Buechlein A.B."/>
            <person name="Rusch D.R."/>
            <person name="Winton L.W."/>
            <person name="Adams G.A."/>
        </authorList>
    </citation>
    <scope>NUCLEOTIDE SEQUENCE [LARGE SCALE GENOMIC DNA]</scope>
    <source>
        <strain evidence="3 4">CPC 39397</strain>
    </source>
</reference>
<comment type="caution">
    <text evidence="3">The sequence shown here is derived from an EMBL/GenBank/DDBJ whole genome shotgun (WGS) entry which is preliminary data.</text>
</comment>
<organism evidence="3 4">
    <name type="scientific">Neodothiora populina</name>
    <dbReference type="NCBI Taxonomy" id="2781224"/>
    <lineage>
        <taxon>Eukaryota</taxon>
        <taxon>Fungi</taxon>
        <taxon>Dikarya</taxon>
        <taxon>Ascomycota</taxon>
        <taxon>Pezizomycotina</taxon>
        <taxon>Dothideomycetes</taxon>
        <taxon>Dothideomycetidae</taxon>
        <taxon>Dothideales</taxon>
        <taxon>Dothioraceae</taxon>
        <taxon>Neodothiora</taxon>
    </lineage>
</organism>
<feature type="signal peptide" evidence="2">
    <location>
        <begin position="1"/>
        <end position="20"/>
    </location>
</feature>
<evidence type="ECO:0000313" key="4">
    <source>
        <dbReference type="Proteomes" id="UP001562354"/>
    </source>
</evidence>
<feature type="compositionally biased region" description="Low complexity" evidence="1">
    <location>
        <begin position="313"/>
        <end position="326"/>
    </location>
</feature>
<evidence type="ECO:0000313" key="3">
    <source>
        <dbReference type="EMBL" id="KAL1306967.1"/>
    </source>
</evidence>
<feature type="chain" id="PRO_5045201864" evidence="2">
    <location>
        <begin position="21"/>
        <end position="506"/>
    </location>
</feature>
<feature type="compositionally biased region" description="Basic and acidic residues" evidence="1">
    <location>
        <begin position="222"/>
        <end position="237"/>
    </location>
</feature>
<feature type="region of interest" description="Disordered" evidence="1">
    <location>
        <begin position="222"/>
        <end position="266"/>
    </location>
</feature>
<dbReference type="EMBL" id="JBFMKM010000004">
    <property type="protein sequence ID" value="KAL1306967.1"/>
    <property type="molecule type" value="Genomic_DNA"/>
</dbReference>
<evidence type="ECO:0000256" key="2">
    <source>
        <dbReference type="SAM" id="SignalP"/>
    </source>
</evidence>
<feature type="region of interest" description="Disordered" evidence="1">
    <location>
        <begin position="179"/>
        <end position="208"/>
    </location>
</feature>
<feature type="region of interest" description="Disordered" evidence="1">
    <location>
        <begin position="299"/>
        <end position="326"/>
    </location>
</feature>
<gene>
    <name evidence="3" type="ORF">AAFC00_005602</name>
</gene>
<feature type="compositionally biased region" description="Polar residues" evidence="1">
    <location>
        <begin position="180"/>
        <end position="195"/>
    </location>
</feature>
<keyword evidence="4" id="KW-1185">Reference proteome</keyword>
<dbReference type="GeneID" id="95979301"/>
<name>A0ABR3PLL1_9PEZI</name>
<sequence>MSGIGKIVGIIACVAAIISAYEDGREVVTRIRERRRNKQACLPPSQNLDISLTEAAHDIESEKVRGVTRLGTRFERGDAEALLQLRQIRIELQAQLFEQLAAALQDDQMIDFGPALYASDLGRDQTVTALMQLRQRLVIAAPIQMPISPPLPYIERTFSMPPIPSAVRQETIVSPPATHALTSHQRAISIPTTTKGSRRRTSNSESGVSYFPSYREVLRFKKTKDDQRIEDSPRESQYEPVEGPSVYSIPPALRHSDKSSMEASPDTLSPFHRALYSVEDQTLIWGDQTAATASAQWTNAMTGSSPGHELHMQPSASNQPQSSSVQVPGADNAYLGFYKGAWKLQCGAEDAVKKKVEFNNGWSSSEVHYLACGSSRCVFAYRLPLDQLDKIWHSGKGISFRWHFLAKSHVEQDRVSNERYAYQCMFCMFMGQKSAVFHGVDVLMQHVAAEHRGRLLAPEVLHRTRCITDRLAADDEDFDINLRPLSKGSAQPRDVFELEGDSNPWR</sequence>
<accession>A0ABR3PLL1</accession>